<keyword evidence="4" id="KW-1185">Reference proteome</keyword>
<feature type="compositionally biased region" description="Acidic residues" evidence="1">
    <location>
        <begin position="165"/>
        <end position="177"/>
    </location>
</feature>
<evidence type="ECO:0000256" key="1">
    <source>
        <dbReference type="SAM" id="MobiDB-lite"/>
    </source>
</evidence>
<dbReference type="AlphaFoldDB" id="A0A9P7Z2T2"/>
<proteinExistence type="predicted"/>
<evidence type="ECO:0000313" key="4">
    <source>
        <dbReference type="Proteomes" id="UP000887226"/>
    </source>
</evidence>
<dbReference type="Proteomes" id="UP000887226">
    <property type="component" value="Unassembled WGS sequence"/>
</dbReference>
<dbReference type="Pfam" id="PF13919">
    <property type="entry name" value="ASXH"/>
    <property type="match status" value="1"/>
</dbReference>
<protein>
    <recommendedName>
        <fullName evidence="2">ASX DEUBAD domain-containing protein</fullName>
    </recommendedName>
</protein>
<name>A0A9P7Z2T2_9HELO</name>
<feature type="domain" description="ASX DEUBAD" evidence="2">
    <location>
        <begin position="77"/>
        <end position="130"/>
    </location>
</feature>
<feature type="compositionally biased region" description="Basic residues" evidence="1">
    <location>
        <begin position="1"/>
        <end position="12"/>
    </location>
</feature>
<dbReference type="EMBL" id="MU253950">
    <property type="protein sequence ID" value="KAG9243800.1"/>
    <property type="molecule type" value="Genomic_DNA"/>
</dbReference>
<accession>A0A9P7Z2T2</accession>
<evidence type="ECO:0000259" key="2">
    <source>
        <dbReference type="Pfam" id="PF13919"/>
    </source>
</evidence>
<organism evidence="3 4">
    <name type="scientific">Calycina marina</name>
    <dbReference type="NCBI Taxonomy" id="1763456"/>
    <lineage>
        <taxon>Eukaryota</taxon>
        <taxon>Fungi</taxon>
        <taxon>Dikarya</taxon>
        <taxon>Ascomycota</taxon>
        <taxon>Pezizomycotina</taxon>
        <taxon>Leotiomycetes</taxon>
        <taxon>Helotiales</taxon>
        <taxon>Pezizellaceae</taxon>
        <taxon>Calycina</taxon>
    </lineage>
</organism>
<reference evidence="3" key="1">
    <citation type="journal article" date="2021" name="IMA Fungus">
        <title>Genomic characterization of three marine fungi, including Emericellopsis atlantica sp. nov. with signatures of a generalist lifestyle and marine biomass degradation.</title>
        <authorList>
            <person name="Hagestad O.C."/>
            <person name="Hou L."/>
            <person name="Andersen J.H."/>
            <person name="Hansen E.H."/>
            <person name="Altermark B."/>
            <person name="Li C."/>
            <person name="Kuhnert E."/>
            <person name="Cox R.J."/>
            <person name="Crous P.W."/>
            <person name="Spatafora J.W."/>
            <person name="Lail K."/>
            <person name="Amirebrahimi M."/>
            <person name="Lipzen A."/>
            <person name="Pangilinan J."/>
            <person name="Andreopoulos W."/>
            <person name="Hayes R.D."/>
            <person name="Ng V."/>
            <person name="Grigoriev I.V."/>
            <person name="Jackson S.A."/>
            <person name="Sutton T.D.S."/>
            <person name="Dobson A.D.W."/>
            <person name="Rama T."/>
        </authorList>
    </citation>
    <scope>NUCLEOTIDE SEQUENCE</scope>
    <source>
        <strain evidence="3">TRa3180A</strain>
    </source>
</reference>
<comment type="caution">
    <text evidence="3">The sequence shown here is derived from an EMBL/GenBank/DDBJ whole genome shotgun (WGS) entry which is preliminary data.</text>
</comment>
<feature type="region of interest" description="Disordered" evidence="1">
    <location>
        <begin position="1"/>
        <end position="23"/>
    </location>
</feature>
<gene>
    <name evidence="3" type="ORF">BJ878DRAFT_542908</name>
</gene>
<feature type="region of interest" description="Disordered" evidence="1">
    <location>
        <begin position="116"/>
        <end position="249"/>
    </location>
</feature>
<evidence type="ECO:0000313" key="3">
    <source>
        <dbReference type="EMBL" id="KAG9243800.1"/>
    </source>
</evidence>
<feature type="compositionally biased region" description="Basic and acidic residues" evidence="1">
    <location>
        <begin position="116"/>
        <end position="128"/>
    </location>
</feature>
<dbReference type="InterPro" id="IPR028020">
    <property type="entry name" value="ASX_DEUBAD_dom"/>
</dbReference>
<dbReference type="OrthoDB" id="3533911at2759"/>
<feature type="compositionally biased region" description="Basic and acidic residues" evidence="1">
    <location>
        <begin position="155"/>
        <end position="164"/>
    </location>
</feature>
<sequence>MAPSIRVKKRQTPAKPKESRQARADKILDQAEALLGEKSSMIYKDEMDIYAIFTHPKAAEVLAGTELDASLLLNEAQSEQLKTDIAAFKDDGRSGLYHNEWVSQAFDAAKSRASGEYEAYQQDKFDRDWESEEETAEGQDTNMKDDGEEDDSDFEDRAGENVKDDDSDGSEYVEEGEEKNNGARKNASCSEHEEDYQAEAEGTSAEMNIDITDAAQTEDPDQDMHEQSAESRREAVPDSQEQETQTKIEEAVVFLGEVVPDS</sequence>
<feature type="compositionally biased region" description="Basic and acidic residues" evidence="1">
    <location>
        <begin position="222"/>
        <end position="236"/>
    </location>
</feature>